<protein>
    <recommendedName>
        <fullName evidence="5">Putative nuclease HARBI1</fullName>
    </recommendedName>
    <alternativeName>
        <fullName evidence="11">Harbinger transposase-derived nuclease</fullName>
    </alternativeName>
</protein>
<feature type="domain" description="DDE Tnp4" evidence="13">
    <location>
        <begin position="119"/>
        <end position="271"/>
    </location>
</feature>
<dbReference type="InterPro" id="IPR027806">
    <property type="entry name" value="HARBI1_dom"/>
</dbReference>
<keyword evidence="7" id="KW-0540">Nuclease</keyword>
<accession>A0AAR2K0V7</accession>
<keyword evidence="10" id="KW-0539">Nucleus</keyword>
<keyword evidence="8" id="KW-0479">Metal-binding</keyword>
<keyword evidence="6" id="KW-0963">Cytoplasm</keyword>
<keyword evidence="9" id="KW-0378">Hydrolase</keyword>
<dbReference type="PANTHER" id="PTHR22930">
    <property type="match status" value="1"/>
</dbReference>
<evidence type="ECO:0000256" key="3">
    <source>
        <dbReference type="ARBA" id="ARBA00004496"/>
    </source>
</evidence>
<name>A0AAR2K0V7_PYGNA</name>
<evidence type="ECO:0000256" key="9">
    <source>
        <dbReference type="ARBA" id="ARBA00022801"/>
    </source>
</evidence>
<dbReference type="AlphaFoldDB" id="A0AAR2K0V7"/>
<comment type="subcellular location">
    <subcellularLocation>
        <location evidence="3">Cytoplasm</location>
    </subcellularLocation>
    <subcellularLocation>
        <location evidence="2">Nucleus</location>
    </subcellularLocation>
</comment>
<dbReference type="GO" id="GO:0016787">
    <property type="term" value="F:hydrolase activity"/>
    <property type="evidence" value="ECO:0007669"/>
    <property type="project" value="UniProtKB-KW"/>
</dbReference>
<evidence type="ECO:0000256" key="5">
    <source>
        <dbReference type="ARBA" id="ARBA00015519"/>
    </source>
</evidence>
<reference evidence="14" key="3">
    <citation type="submission" date="2025-09" db="UniProtKB">
        <authorList>
            <consortium name="Ensembl"/>
        </authorList>
    </citation>
    <scope>IDENTIFICATION</scope>
</reference>
<evidence type="ECO:0000313" key="15">
    <source>
        <dbReference type="Proteomes" id="UP001501920"/>
    </source>
</evidence>
<dbReference type="InterPro" id="IPR026103">
    <property type="entry name" value="HARBI1_animal"/>
</dbReference>
<sequence length="346" mass="39269">MCARNILRQRIFRDHEDFFANDDDDWLMSRFRFPRAILLTLCAELGPDLERPTLRNRAIPVHLQVLTTLGFLATGCFQRELADRSGISQPSLSSMMSGVLSGIIKLTGRYIRFPYTLTIDCTHVAIRAPSQNEAAFINRKQIHSINVQVICDATMTLTNVVARWPGSTHDSFILRNSSVGTRLENGAVRDGWLLGDSGYPLKRWLLTPFPNPQSTEERRYNDVHTLTRSVVERTIGLLKGRWRCLDASGGRLLYNPEKVCRIVRACAVLHNMAQQNGLPLIMTDQQANDPEQTARGRSQTTHFSLPRPLKQGLPLHILQIFVFSSFSHPLFRFKKNGASCHLNIYE</sequence>
<keyword evidence="15" id="KW-1185">Reference proteome</keyword>
<dbReference type="PRINTS" id="PR02086">
    <property type="entry name" value="PUTNUCHARBI1"/>
</dbReference>
<evidence type="ECO:0000256" key="4">
    <source>
        <dbReference type="ARBA" id="ARBA00006958"/>
    </source>
</evidence>
<evidence type="ECO:0000256" key="10">
    <source>
        <dbReference type="ARBA" id="ARBA00023242"/>
    </source>
</evidence>
<dbReference type="GeneTree" id="ENSGT00940000154348"/>
<evidence type="ECO:0000313" key="14">
    <source>
        <dbReference type="Ensembl" id="ENSPNAP00000055756.1"/>
    </source>
</evidence>
<evidence type="ECO:0000256" key="7">
    <source>
        <dbReference type="ARBA" id="ARBA00022722"/>
    </source>
</evidence>
<evidence type="ECO:0000256" key="12">
    <source>
        <dbReference type="ARBA" id="ARBA00045850"/>
    </source>
</evidence>
<dbReference type="GO" id="GO:0046872">
    <property type="term" value="F:metal ion binding"/>
    <property type="evidence" value="ECO:0007669"/>
    <property type="project" value="UniProtKB-KW"/>
</dbReference>
<evidence type="ECO:0000256" key="11">
    <source>
        <dbReference type="ARBA" id="ARBA00030126"/>
    </source>
</evidence>
<comment type="similarity">
    <text evidence="4">Belongs to the HARBI1 family.</text>
</comment>
<reference evidence="14 15" key="1">
    <citation type="submission" date="2020-10" db="EMBL/GenBank/DDBJ databases">
        <title>Pygocentrus nattereri (red-bellied piranha) genome, fPygNat1, primary haplotype.</title>
        <authorList>
            <person name="Myers G."/>
            <person name="Meyer A."/>
            <person name="Karagic N."/>
            <person name="Pippel M."/>
            <person name="Winkler S."/>
            <person name="Tracey A."/>
            <person name="Wood J."/>
            <person name="Formenti G."/>
            <person name="Howe K."/>
            <person name="Fedrigo O."/>
            <person name="Jarvis E.D."/>
        </authorList>
    </citation>
    <scope>NUCLEOTIDE SEQUENCE [LARGE SCALE GENOMIC DNA]</scope>
</reference>
<evidence type="ECO:0000256" key="6">
    <source>
        <dbReference type="ARBA" id="ARBA00022490"/>
    </source>
</evidence>
<proteinExistence type="inferred from homology"/>
<dbReference type="Proteomes" id="UP001501920">
    <property type="component" value="Chromosome 22"/>
</dbReference>
<evidence type="ECO:0000259" key="13">
    <source>
        <dbReference type="Pfam" id="PF13359"/>
    </source>
</evidence>
<dbReference type="GO" id="GO:0004518">
    <property type="term" value="F:nuclease activity"/>
    <property type="evidence" value="ECO:0007669"/>
    <property type="project" value="UniProtKB-KW"/>
</dbReference>
<dbReference type="GO" id="GO:0005634">
    <property type="term" value="C:nucleus"/>
    <property type="evidence" value="ECO:0007669"/>
    <property type="project" value="UniProtKB-SubCell"/>
</dbReference>
<evidence type="ECO:0000256" key="8">
    <source>
        <dbReference type="ARBA" id="ARBA00022723"/>
    </source>
</evidence>
<dbReference type="GO" id="GO:0005737">
    <property type="term" value="C:cytoplasm"/>
    <property type="evidence" value="ECO:0007669"/>
    <property type="project" value="UniProtKB-SubCell"/>
</dbReference>
<comment type="function">
    <text evidence="12">Transposase-derived protein that may have nuclease activity. Does not have transposase activity.</text>
</comment>
<dbReference type="PANTHER" id="PTHR22930:SF267">
    <property type="entry name" value="NUCLEASE HARBI1-RELATED"/>
    <property type="match status" value="1"/>
</dbReference>
<reference evidence="14" key="2">
    <citation type="submission" date="2025-08" db="UniProtKB">
        <authorList>
            <consortium name="Ensembl"/>
        </authorList>
    </citation>
    <scope>IDENTIFICATION</scope>
</reference>
<dbReference type="Pfam" id="PF13359">
    <property type="entry name" value="DDE_Tnp_4"/>
    <property type="match status" value="1"/>
</dbReference>
<dbReference type="Ensembl" id="ENSPNAT00000078000.1">
    <property type="protein sequence ID" value="ENSPNAP00000055756.1"/>
    <property type="gene ID" value="ENSPNAG00000031203.1"/>
</dbReference>
<organism evidence="14 15">
    <name type="scientific">Pygocentrus nattereri</name>
    <name type="common">Red-bellied piranha</name>
    <dbReference type="NCBI Taxonomy" id="42514"/>
    <lineage>
        <taxon>Eukaryota</taxon>
        <taxon>Metazoa</taxon>
        <taxon>Chordata</taxon>
        <taxon>Craniata</taxon>
        <taxon>Vertebrata</taxon>
        <taxon>Euteleostomi</taxon>
        <taxon>Actinopterygii</taxon>
        <taxon>Neopterygii</taxon>
        <taxon>Teleostei</taxon>
        <taxon>Ostariophysi</taxon>
        <taxon>Characiformes</taxon>
        <taxon>Characoidei</taxon>
        <taxon>Pygocentrus</taxon>
    </lineage>
</organism>
<dbReference type="InterPro" id="IPR045249">
    <property type="entry name" value="HARBI1-like"/>
</dbReference>
<evidence type="ECO:0000256" key="2">
    <source>
        <dbReference type="ARBA" id="ARBA00004123"/>
    </source>
</evidence>
<evidence type="ECO:0000256" key="1">
    <source>
        <dbReference type="ARBA" id="ARBA00001968"/>
    </source>
</evidence>
<comment type="cofactor">
    <cofactor evidence="1">
        <name>a divalent metal cation</name>
        <dbReference type="ChEBI" id="CHEBI:60240"/>
    </cofactor>
</comment>